<dbReference type="NCBIfam" id="NF002083">
    <property type="entry name" value="PRK00913.3-5"/>
    <property type="match status" value="1"/>
</dbReference>
<comment type="catalytic activity">
    <reaction evidence="1 8">
        <text>Release of an N-terminal amino acid, Xaa-|-Yaa-, in which Xaa is preferably Leu, but may be other amino acids including Pro although not Arg or Lys, and Yaa may be Pro. Amino acid amides and methyl esters are also readily hydrolyzed, but rates on arylamides are exceedingly low.</text>
        <dbReference type="EC" id="3.4.11.1"/>
    </reaction>
</comment>
<dbReference type="PANTHER" id="PTHR11963">
    <property type="entry name" value="LEUCINE AMINOPEPTIDASE-RELATED"/>
    <property type="match status" value="1"/>
</dbReference>
<dbReference type="InterPro" id="IPR008283">
    <property type="entry name" value="Peptidase_M17_N"/>
</dbReference>
<feature type="active site" evidence="8">
    <location>
        <position position="277"/>
    </location>
</feature>
<dbReference type="InterPro" id="IPR000819">
    <property type="entry name" value="Peptidase_M17_C"/>
</dbReference>
<feature type="active site" evidence="8">
    <location>
        <position position="351"/>
    </location>
</feature>
<organism evidence="11 12">
    <name type="scientific">Lihuaxuella thermophila</name>
    <dbReference type="NCBI Taxonomy" id="1173111"/>
    <lineage>
        <taxon>Bacteria</taxon>
        <taxon>Bacillati</taxon>
        <taxon>Bacillota</taxon>
        <taxon>Bacilli</taxon>
        <taxon>Bacillales</taxon>
        <taxon>Thermoactinomycetaceae</taxon>
        <taxon>Lihuaxuella</taxon>
    </lineage>
</organism>
<dbReference type="GO" id="GO:0006508">
    <property type="term" value="P:proteolysis"/>
    <property type="evidence" value="ECO:0007669"/>
    <property type="project" value="UniProtKB-KW"/>
</dbReference>
<dbReference type="NCBIfam" id="NF002074">
    <property type="entry name" value="PRK00913.1-4"/>
    <property type="match status" value="1"/>
</dbReference>
<evidence type="ECO:0000256" key="5">
    <source>
        <dbReference type="ARBA" id="ARBA00022670"/>
    </source>
</evidence>
<name>A0A1H8DKD0_9BACL</name>
<feature type="binding site" evidence="8">
    <location>
        <position position="349"/>
    </location>
    <ligand>
        <name>Mn(2+)</name>
        <dbReference type="ChEBI" id="CHEBI:29035"/>
        <label>2</label>
    </ligand>
</feature>
<evidence type="ECO:0000256" key="4">
    <source>
        <dbReference type="ARBA" id="ARBA00022438"/>
    </source>
</evidence>
<evidence type="ECO:0000256" key="2">
    <source>
        <dbReference type="ARBA" id="ARBA00000967"/>
    </source>
</evidence>
<dbReference type="SUPFAM" id="SSF53187">
    <property type="entry name" value="Zn-dependent exopeptidases"/>
    <property type="match status" value="1"/>
</dbReference>
<sequence>MEWKITKEPLESLATDAIIVFHSQGGESVQGYARKVDKALDYRISSLISEGEITGELGEITILHNWGKIPSGRVIISGLGKEDRADLGRLKHAVAVAARKAQKLGLKQLGLGCPSFLIERYNSVDVVQAIVEGVELGTYQHQSYKSEQKKKEIETVWLFVESISESAVQAGIERGQVFARATNFARFLVHEPGNYLTPEKLAFHAKRIAEKRELSIDILTKEQLVEQGMHALLAVSGGSANPPRMIVLSYQGAPESREILGLVGKGVTFDSGGLQIKPSSSMNGMKGDMAGAAAVLGAMDAIGKLKPHCNVLAVIPACENMTGDHAYRPGDVIRTYSGKTIEVHHTDAEGRIVLADAIAYAKRLGATKLVDVATLTGAVIVALGYEASGLMTNHEAWGNEVKTAARIVGERVWELPMFDEYEEYVKSEIADVKNDAGAPAGSIQGGMFLKHFAGDTPWVHLDIAGTAESKKEHGIHLKGATGAMVRTLVQLAIRFA</sequence>
<dbReference type="EMBL" id="FOCQ01000005">
    <property type="protein sequence ID" value="SEN07729.1"/>
    <property type="molecule type" value="Genomic_DNA"/>
</dbReference>
<feature type="binding site" evidence="8">
    <location>
        <position position="270"/>
    </location>
    <ligand>
        <name>Mn(2+)</name>
        <dbReference type="ChEBI" id="CHEBI:29035"/>
        <label>1</label>
    </ligand>
</feature>
<feature type="binding site" evidence="8">
    <location>
        <position position="265"/>
    </location>
    <ligand>
        <name>Mn(2+)</name>
        <dbReference type="ChEBI" id="CHEBI:29035"/>
        <label>2</label>
    </ligand>
</feature>
<feature type="domain" description="Cytosol aminopeptidase" evidence="9">
    <location>
        <begin position="183"/>
        <end position="489"/>
    </location>
</feature>
<keyword evidence="8" id="KW-0963">Cytoplasm</keyword>
<dbReference type="NCBIfam" id="NF002073">
    <property type="entry name" value="PRK00913.1-2"/>
    <property type="match status" value="1"/>
</dbReference>
<dbReference type="InterPro" id="IPR043472">
    <property type="entry name" value="Macro_dom-like"/>
</dbReference>
<reference evidence="11 12" key="1">
    <citation type="submission" date="2016-10" db="EMBL/GenBank/DDBJ databases">
        <authorList>
            <person name="de Groot N.N."/>
        </authorList>
    </citation>
    <scope>NUCLEOTIDE SEQUENCE [LARGE SCALE GENOMIC DNA]</scope>
    <source>
        <strain evidence="11 12">DSM 46701</strain>
    </source>
</reference>
<keyword evidence="5 8" id="KW-0645">Protease</keyword>
<keyword evidence="6 8" id="KW-0378">Hydrolase</keyword>
<dbReference type="PRINTS" id="PR00481">
    <property type="entry name" value="LAMNOPPTDASE"/>
</dbReference>
<dbReference type="EC" id="3.4.11.1" evidence="8"/>
<feature type="binding site" evidence="8">
    <location>
        <position position="347"/>
    </location>
    <ligand>
        <name>Mn(2+)</name>
        <dbReference type="ChEBI" id="CHEBI:29035"/>
        <label>1</label>
    </ligand>
</feature>
<dbReference type="GO" id="GO:0005737">
    <property type="term" value="C:cytoplasm"/>
    <property type="evidence" value="ECO:0007669"/>
    <property type="project" value="UniProtKB-SubCell"/>
</dbReference>
<protein>
    <recommendedName>
        <fullName evidence="8">Probable cytosol aminopeptidase</fullName>
        <ecNumber evidence="8">3.4.11.1</ecNumber>
    </recommendedName>
    <alternativeName>
        <fullName evidence="8">Leucine aminopeptidase</fullName>
        <shortName evidence="8">LAP</shortName>
        <ecNumber evidence="8">3.4.11.10</ecNumber>
    </alternativeName>
    <alternativeName>
        <fullName evidence="8">Leucyl aminopeptidase</fullName>
    </alternativeName>
</protein>
<dbReference type="InterPro" id="IPR023042">
    <property type="entry name" value="Peptidase_M17_leu_NH2_pept"/>
</dbReference>
<dbReference type="GO" id="GO:0030145">
    <property type="term" value="F:manganese ion binding"/>
    <property type="evidence" value="ECO:0007669"/>
    <property type="project" value="UniProtKB-UniRule"/>
</dbReference>
<feature type="domain" description="Peptidase M17 leucyl aminopeptidase N-terminal" evidence="10">
    <location>
        <begin position="26"/>
        <end position="147"/>
    </location>
</feature>
<evidence type="ECO:0000256" key="3">
    <source>
        <dbReference type="ARBA" id="ARBA00009528"/>
    </source>
</evidence>
<evidence type="ECO:0000256" key="6">
    <source>
        <dbReference type="ARBA" id="ARBA00022801"/>
    </source>
</evidence>
<dbReference type="PANTHER" id="PTHR11963:SF23">
    <property type="entry name" value="CYTOSOL AMINOPEPTIDASE"/>
    <property type="match status" value="1"/>
</dbReference>
<comment type="similarity">
    <text evidence="3 8">Belongs to the peptidase M17 family.</text>
</comment>
<keyword evidence="12" id="KW-1185">Reference proteome</keyword>
<dbReference type="CDD" id="cd00433">
    <property type="entry name" value="Peptidase_M17"/>
    <property type="match status" value="1"/>
</dbReference>
<dbReference type="Proteomes" id="UP000199695">
    <property type="component" value="Unassembled WGS sequence"/>
</dbReference>
<keyword evidence="8" id="KW-0464">Manganese</keyword>
<feature type="binding site" evidence="8">
    <location>
        <position position="349"/>
    </location>
    <ligand>
        <name>Mn(2+)</name>
        <dbReference type="ChEBI" id="CHEBI:29035"/>
        <label>1</label>
    </ligand>
</feature>
<dbReference type="Pfam" id="PF00883">
    <property type="entry name" value="Peptidase_M17"/>
    <property type="match status" value="1"/>
</dbReference>
<evidence type="ECO:0000256" key="1">
    <source>
        <dbReference type="ARBA" id="ARBA00000135"/>
    </source>
</evidence>
<accession>A0A1H8DKD0</accession>
<feature type="binding site" evidence="8">
    <location>
        <position position="270"/>
    </location>
    <ligand>
        <name>Mn(2+)</name>
        <dbReference type="ChEBI" id="CHEBI:29035"/>
        <label>2</label>
    </ligand>
</feature>
<dbReference type="InterPro" id="IPR011356">
    <property type="entry name" value="Leucine_aapep/pepB"/>
</dbReference>
<evidence type="ECO:0000259" key="10">
    <source>
        <dbReference type="Pfam" id="PF02789"/>
    </source>
</evidence>
<comment type="cofactor">
    <cofactor evidence="8">
        <name>Mn(2+)</name>
        <dbReference type="ChEBI" id="CHEBI:29035"/>
    </cofactor>
    <text evidence="8">Binds 2 manganese ions per subunit.</text>
</comment>
<keyword evidence="8" id="KW-0479">Metal-binding</keyword>
<dbReference type="Pfam" id="PF02789">
    <property type="entry name" value="Peptidase_M17_N"/>
    <property type="match status" value="1"/>
</dbReference>
<evidence type="ECO:0000259" key="9">
    <source>
        <dbReference type="Pfam" id="PF00883"/>
    </source>
</evidence>
<dbReference type="OrthoDB" id="9809354at2"/>
<dbReference type="EC" id="3.4.11.10" evidence="8"/>
<gene>
    <name evidence="8" type="primary">pepA</name>
    <name evidence="11" type="ORF">SAMN05444955_105229</name>
</gene>
<dbReference type="GO" id="GO:0070006">
    <property type="term" value="F:metalloaminopeptidase activity"/>
    <property type="evidence" value="ECO:0007669"/>
    <property type="project" value="InterPro"/>
</dbReference>
<comment type="function">
    <text evidence="7 8">Presumably involved in the processing and regular turnover of intracellular proteins. Catalyzes the removal of unsubstituted N-terminal amino acids from various peptides.</text>
</comment>
<comment type="subcellular location">
    <subcellularLocation>
        <location evidence="8">Cytoplasm</location>
    </subcellularLocation>
</comment>
<feature type="binding site" evidence="8">
    <location>
        <position position="288"/>
    </location>
    <ligand>
        <name>Mn(2+)</name>
        <dbReference type="ChEBI" id="CHEBI:29035"/>
        <label>2</label>
    </ligand>
</feature>
<dbReference type="RefSeq" id="WP_089966873.1">
    <property type="nucleotide sequence ID" value="NZ_FOCQ01000005.1"/>
</dbReference>
<evidence type="ECO:0000256" key="7">
    <source>
        <dbReference type="ARBA" id="ARBA00049972"/>
    </source>
</evidence>
<dbReference type="SUPFAM" id="SSF52949">
    <property type="entry name" value="Macro domain-like"/>
    <property type="match status" value="1"/>
</dbReference>
<dbReference type="Gene3D" id="3.40.630.10">
    <property type="entry name" value="Zn peptidases"/>
    <property type="match status" value="1"/>
</dbReference>
<evidence type="ECO:0000313" key="11">
    <source>
        <dbReference type="EMBL" id="SEN07729.1"/>
    </source>
</evidence>
<evidence type="ECO:0000313" key="12">
    <source>
        <dbReference type="Proteomes" id="UP000199695"/>
    </source>
</evidence>
<dbReference type="Gene3D" id="3.40.220.10">
    <property type="entry name" value="Leucine Aminopeptidase, subunit E, domain 1"/>
    <property type="match status" value="1"/>
</dbReference>
<evidence type="ECO:0000256" key="8">
    <source>
        <dbReference type="HAMAP-Rule" id="MF_00181"/>
    </source>
</evidence>
<proteinExistence type="inferred from homology"/>
<comment type="catalytic activity">
    <reaction evidence="2 8">
        <text>Release of an N-terminal amino acid, preferentially leucine, but not glutamic or aspartic acids.</text>
        <dbReference type="EC" id="3.4.11.10"/>
    </reaction>
</comment>
<keyword evidence="4 8" id="KW-0031">Aminopeptidase</keyword>
<dbReference type="STRING" id="1173111.SAMN05444955_105229"/>
<dbReference type="HAMAP" id="MF_00181">
    <property type="entry name" value="Cytosol_peptidase_M17"/>
    <property type="match status" value="1"/>
</dbReference>
<dbReference type="AlphaFoldDB" id="A0A1H8DKD0"/>